<accession>A0A4Y4CRZ2</accession>
<feature type="compositionally biased region" description="Low complexity" evidence="1">
    <location>
        <begin position="93"/>
        <end position="118"/>
    </location>
</feature>
<evidence type="ECO:0000313" key="2">
    <source>
        <dbReference type="EMBL" id="GEC94013.1"/>
    </source>
</evidence>
<protein>
    <submittedName>
        <fullName evidence="2">Uncharacterized protein</fullName>
    </submittedName>
</protein>
<dbReference type="EMBL" id="BJNV01000002">
    <property type="protein sequence ID" value="GEC94013.1"/>
    <property type="molecule type" value="Genomic_DNA"/>
</dbReference>
<comment type="caution">
    <text evidence="2">The sequence shown here is derived from an EMBL/GenBank/DDBJ whole genome shotgun (WGS) entry which is preliminary data.</text>
</comment>
<proteinExistence type="predicted"/>
<dbReference type="AlphaFoldDB" id="A0A4Y4CRZ2"/>
<dbReference type="Proteomes" id="UP000318422">
    <property type="component" value="Unassembled WGS sequence"/>
</dbReference>
<evidence type="ECO:0000313" key="3">
    <source>
        <dbReference type="Proteomes" id="UP000318422"/>
    </source>
</evidence>
<name>A0A4Y4CRZ2_ZOORA</name>
<feature type="region of interest" description="Disordered" evidence="1">
    <location>
        <begin position="87"/>
        <end position="118"/>
    </location>
</feature>
<gene>
    <name evidence="2" type="ORF">ZRA01_00860</name>
</gene>
<keyword evidence="3" id="KW-1185">Reference proteome</keyword>
<reference evidence="2 3" key="1">
    <citation type="submission" date="2019-06" db="EMBL/GenBank/DDBJ databases">
        <title>Whole genome shotgun sequence of Zoogloea ramigera NBRC 15342.</title>
        <authorList>
            <person name="Hosoyama A."/>
            <person name="Uohara A."/>
            <person name="Ohji S."/>
            <person name="Ichikawa N."/>
        </authorList>
    </citation>
    <scope>NUCLEOTIDE SEQUENCE [LARGE SCALE GENOMIC DNA]</scope>
    <source>
        <strain evidence="2 3">NBRC 15342</strain>
    </source>
</reference>
<organism evidence="2 3">
    <name type="scientific">Zoogloea ramigera</name>
    <dbReference type="NCBI Taxonomy" id="350"/>
    <lineage>
        <taxon>Bacteria</taxon>
        <taxon>Pseudomonadati</taxon>
        <taxon>Pseudomonadota</taxon>
        <taxon>Betaproteobacteria</taxon>
        <taxon>Rhodocyclales</taxon>
        <taxon>Zoogloeaceae</taxon>
        <taxon>Zoogloea</taxon>
    </lineage>
</organism>
<sequence length="118" mass="12622">MRIAHPQPQQRDFSFGPPEGPKDALVVARDHVLNLERIMPETSGAEFDLNQNHVKHREKEAVAADADADAPNGSKRRTRLLANSKVEACSRQGAGRRPGSGALARASAGGVSSSLTTR</sequence>
<evidence type="ECO:0000256" key="1">
    <source>
        <dbReference type="SAM" id="MobiDB-lite"/>
    </source>
</evidence>
<feature type="region of interest" description="Disordered" evidence="1">
    <location>
        <begin position="1"/>
        <end position="22"/>
    </location>
</feature>